<dbReference type="InterPro" id="IPR048897">
    <property type="entry name" value="Nol11_C"/>
</dbReference>
<dbReference type="EMBL" id="GBYB01000928">
    <property type="protein sequence ID" value="JAG70695.1"/>
    <property type="molecule type" value="Transcribed_RNA"/>
</dbReference>
<evidence type="ECO:0000259" key="8">
    <source>
        <dbReference type="Pfam" id="PF20998"/>
    </source>
</evidence>
<accession>A0A9R1U9K7</accession>
<organism evidence="9">
    <name type="scientific">Fopius arisanus</name>
    <dbReference type="NCBI Taxonomy" id="64838"/>
    <lineage>
        <taxon>Eukaryota</taxon>
        <taxon>Metazoa</taxon>
        <taxon>Ecdysozoa</taxon>
        <taxon>Arthropoda</taxon>
        <taxon>Hexapoda</taxon>
        <taxon>Insecta</taxon>
        <taxon>Pterygota</taxon>
        <taxon>Neoptera</taxon>
        <taxon>Endopterygota</taxon>
        <taxon>Hymenoptera</taxon>
        <taxon>Apocrita</taxon>
        <taxon>Ichneumonoidea</taxon>
        <taxon>Braconidae</taxon>
        <taxon>Opiinae</taxon>
        <taxon>Fopius</taxon>
    </lineage>
</organism>
<evidence type="ECO:0000256" key="2">
    <source>
        <dbReference type="ARBA" id="ARBA00022552"/>
    </source>
</evidence>
<dbReference type="AlphaFoldDB" id="A0A0C9PIY6"/>
<evidence type="ECO:0000256" key="6">
    <source>
        <dbReference type="ARBA" id="ARBA00023242"/>
    </source>
</evidence>
<evidence type="ECO:0000259" key="7">
    <source>
        <dbReference type="Pfam" id="PF08168"/>
    </source>
</evidence>
<gene>
    <name evidence="9" type="primary">NOL11</name>
    <name evidence="11" type="synonym">LOC105272200</name>
    <name evidence="9" type="ORF">g.13503</name>
</gene>
<evidence type="ECO:0000313" key="10">
    <source>
        <dbReference type="Proteomes" id="UP000694866"/>
    </source>
</evidence>
<keyword evidence="6" id="KW-0539">Nucleus</keyword>
<name>A0A0C9PIY6_9HYME</name>
<comment type="subcellular location">
    <subcellularLocation>
        <location evidence="1">Nucleus</location>
        <location evidence="1">Nucleolus</location>
    </subcellularLocation>
</comment>
<feature type="domain" description="Nucleolar protein 11 N-terminal" evidence="7">
    <location>
        <begin position="1"/>
        <end position="332"/>
    </location>
</feature>
<proteinExistence type="predicted"/>
<feature type="domain" description="Nucleolar protein 11 C-terminal" evidence="8">
    <location>
        <begin position="391"/>
        <end position="613"/>
    </location>
</feature>
<accession>A0A0C9PIY6</accession>
<keyword evidence="4" id="KW-0010">Activator</keyword>
<dbReference type="InterPro" id="IPR012584">
    <property type="entry name" value="NOL11_N"/>
</dbReference>
<dbReference type="PANTHER" id="PTHR15633:SF2">
    <property type="entry name" value="NUCLEOLAR PROTEIN 11"/>
    <property type="match status" value="1"/>
</dbReference>
<protein>
    <submittedName>
        <fullName evidence="9">NOL11 protein</fullName>
    </submittedName>
    <submittedName>
        <fullName evidence="11">Uncharacterized protein isoform X1</fullName>
    </submittedName>
</protein>
<keyword evidence="3" id="KW-0805">Transcription regulation</keyword>
<dbReference type="GO" id="GO:0005730">
    <property type="term" value="C:nucleolus"/>
    <property type="evidence" value="ECO:0007669"/>
    <property type="project" value="UniProtKB-SubCell"/>
</dbReference>
<dbReference type="Pfam" id="PF08168">
    <property type="entry name" value="NOL11_N"/>
    <property type="match status" value="1"/>
</dbReference>
<dbReference type="OrthoDB" id="6502630at2759"/>
<keyword evidence="2" id="KW-0698">rRNA processing</keyword>
<dbReference type="RefSeq" id="XP_011312477.1">
    <property type="nucleotide sequence ID" value="XM_011314175.1"/>
</dbReference>
<reference evidence="11" key="2">
    <citation type="submission" date="2025-04" db="UniProtKB">
        <authorList>
            <consortium name="RefSeq"/>
        </authorList>
    </citation>
    <scope>IDENTIFICATION</scope>
    <source>
        <strain evidence="11">USDA-PBARC FA_bdor</strain>
        <tissue evidence="11">Whole organism</tissue>
    </source>
</reference>
<evidence type="ECO:0000256" key="4">
    <source>
        <dbReference type="ARBA" id="ARBA00023159"/>
    </source>
</evidence>
<dbReference type="GO" id="GO:0003723">
    <property type="term" value="F:RNA binding"/>
    <property type="evidence" value="ECO:0007669"/>
    <property type="project" value="TreeGrafter"/>
</dbReference>
<dbReference type="Pfam" id="PF20998">
    <property type="entry name" value="Nol11_C"/>
    <property type="match status" value="1"/>
</dbReference>
<evidence type="ECO:0000256" key="3">
    <source>
        <dbReference type="ARBA" id="ARBA00023015"/>
    </source>
</evidence>
<dbReference type="GeneID" id="105272200"/>
<keyword evidence="10" id="KW-1185">Reference proteome</keyword>
<dbReference type="GO" id="GO:0030490">
    <property type="term" value="P:maturation of SSU-rRNA"/>
    <property type="evidence" value="ECO:0007669"/>
    <property type="project" value="InterPro"/>
</dbReference>
<dbReference type="PANTHER" id="PTHR15633">
    <property type="entry name" value="NUCLEOLAR PROTEIN 11"/>
    <property type="match status" value="1"/>
</dbReference>
<dbReference type="KEGG" id="fas:105272200"/>
<dbReference type="Proteomes" id="UP000694866">
    <property type="component" value="Unplaced"/>
</dbReference>
<evidence type="ECO:0000313" key="11">
    <source>
        <dbReference type="RefSeq" id="XP_011312477.1"/>
    </source>
</evidence>
<evidence type="ECO:0000256" key="5">
    <source>
        <dbReference type="ARBA" id="ARBA00023163"/>
    </source>
</evidence>
<dbReference type="InterPro" id="IPR042859">
    <property type="entry name" value="NOL11"/>
</dbReference>
<evidence type="ECO:0000256" key="1">
    <source>
        <dbReference type="ARBA" id="ARBA00004604"/>
    </source>
</evidence>
<evidence type="ECO:0000313" key="9">
    <source>
        <dbReference type="EMBL" id="JAG70695.1"/>
    </source>
</evidence>
<sequence>MAKFSSYHTLCPGIDPQNILGVEKDADTGCAIVTLGRNMVYRYKLQDLKEASCWSSQEWLTTQVVYDRKMEHYVAVFNDKYLRMWESTEKHLHKVKKYKFDVALCAIILSEVDSPVLIRQDGATASLKWALENRKVWSNNRGILNSSNEDLSDCRLLLINGKTYFCALTTTKTSPDHCTYLITEVDAKTYVGIKPDITRIELKRPSEKLMGHVILQDKNNGYLVTLWSHGRLYSYPLTGGCPEPVPGILVSVVTSISAKHPVAMVAINESTIAIYGADANEEGAVLVIYNIQFKLVQAVHKLKLYTKGAKLWQMDYNLLLAANQHLAVVPYRLASQRIETMLGSSLRFQKPMNNDCDVIEIRESTIADWEESLEKLPERISLTELSKNIAKQIMTYVNEGASDATIQRRLIPQLIESKDVKTILWCLNHLKDLPEKLIIDLLAFGLRTPETIFSNSVSLQNVLVEGSGKTTVITRHQFLDRIFTLSFSDICLLPHLKSVLMFDEVIELMDIFIKKLSCDEGGAEDLVDPHDKQIYEWCSLIMDSHYQHYLLSKDPRVFTIFRKLNDILDDHFQVLKEIEELRPMVQRITDGKPLKISSKGINKFYFIEVIELY</sequence>
<keyword evidence="5" id="KW-0804">Transcription</keyword>
<reference evidence="9" key="1">
    <citation type="submission" date="2015-01" db="EMBL/GenBank/DDBJ databases">
        <title>Transcriptome Assembly of Fopius arisanus.</title>
        <authorList>
            <person name="Geib S."/>
        </authorList>
    </citation>
    <scope>NUCLEOTIDE SEQUENCE</scope>
</reference>